<dbReference type="EMBL" id="MCFJ01000021">
    <property type="protein sequence ID" value="ORY57002.1"/>
    <property type="molecule type" value="Genomic_DNA"/>
</dbReference>
<dbReference type="RefSeq" id="XP_040710469.1">
    <property type="nucleotide sequence ID" value="XM_040861388.1"/>
</dbReference>
<dbReference type="PANTHER" id="PTHR36205:SF2">
    <property type="entry name" value="MAJOR FACILITATOR SUPERFAMILY TRANSPORTER"/>
    <property type="match status" value="1"/>
</dbReference>
<reference evidence="3 4" key="1">
    <citation type="submission" date="2016-07" db="EMBL/GenBank/DDBJ databases">
        <title>Pervasive Adenine N6-methylation of Active Genes in Fungi.</title>
        <authorList>
            <consortium name="DOE Joint Genome Institute"/>
            <person name="Mondo S.J."/>
            <person name="Dannebaum R.O."/>
            <person name="Kuo R.C."/>
            <person name="Labutti K."/>
            <person name="Haridas S."/>
            <person name="Kuo A."/>
            <person name="Salamov A."/>
            <person name="Ahrendt S.R."/>
            <person name="Lipzen A."/>
            <person name="Sullivan W."/>
            <person name="Andreopoulos W.B."/>
            <person name="Clum A."/>
            <person name="Lindquist E."/>
            <person name="Daum C."/>
            <person name="Ramamoorthy G.K."/>
            <person name="Gryganskyi A."/>
            <person name="Culley D."/>
            <person name="Magnuson J.K."/>
            <person name="James T.Y."/>
            <person name="O'Malley M.A."/>
            <person name="Stajich J.E."/>
            <person name="Spatafora J.W."/>
            <person name="Visel A."/>
            <person name="Grigoriev I.V."/>
        </authorList>
    </citation>
    <scope>NUCLEOTIDE SEQUENCE [LARGE SCALE GENOMIC DNA]</scope>
    <source>
        <strain evidence="3 4">CBS 129021</strain>
    </source>
</reference>
<dbReference type="GeneID" id="63777600"/>
<dbReference type="Proteomes" id="UP000193689">
    <property type="component" value="Unassembled WGS sequence"/>
</dbReference>
<name>A0A1Y2DCK3_9PEZI</name>
<organism evidence="3 4">
    <name type="scientific">Pseudomassariella vexata</name>
    <dbReference type="NCBI Taxonomy" id="1141098"/>
    <lineage>
        <taxon>Eukaryota</taxon>
        <taxon>Fungi</taxon>
        <taxon>Dikarya</taxon>
        <taxon>Ascomycota</taxon>
        <taxon>Pezizomycotina</taxon>
        <taxon>Sordariomycetes</taxon>
        <taxon>Xylariomycetidae</taxon>
        <taxon>Amphisphaeriales</taxon>
        <taxon>Pseudomassariaceae</taxon>
        <taxon>Pseudomassariella</taxon>
    </lineage>
</organism>
<comment type="caution">
    <text evidence="3">The sequence shown here is derived from an EMBL/GenBank/DDBJ whole genome shotgun (WGS) entry which is preliminary data.</text>
</comment>
<keyword evidence="2" id="KW-0732">Signal</keyword>
<dbReference type="InParanoid" id="A0A1Y2DCK3"/>
<dbReference type="AlphaFoldDB" id="A0A1Y2DCK3"/>
<feature type="signal peptide" evidence="2">
    <location>
        <begin position="1"/>
        <end position="30"/>
    </location>
</feature>
<proteinExistence type="predicted"/>
<evidence type="ECO:0000313" key="4">
    <source>
        <dbReference type="Proteomes" id="UP000193689"/>
    </source>
</evidence>
<feature type="region of interest" description="Disordered" evidence="1">
    <location>
        <begin position="336"/>
        <end position="358"/>
    </location>
</feature>
<feature type="chain" id="PRO_5012011087" evidence="2">
    <location>
        <begin position="31"/>
        <end position="528"/>
    </location>
</feature>
<gene>
    <name evidence="3" type="ORF">BCR38DRAFT_450545</name>
</gene>
<dbReference type="STRING" id="1141098.A0A1Y2DCK3"/>
<evidence type="ECO:0000313" key="3">
    <source>
        <dbReference type="EMBL" id="ORY57002.1"/>
    </source>
</evidence>
<accession>A0A1Y2DCK3</accession>
<protein>
    <submittedName>
        <fullName evidence="3">Uncharacterized protein</fullName>
    </submittedName>
</protein>
<evidence type="ECO:0000256" key="2">
    <source>
        <dbReference type="SAM" id="SignalP"/>
    </source>
</evidence>
<dbReference type="PANTHER" id="PTHR36205">
    <property type="entry name" value="CHROMOSOME 19, WHOLE GENOME SHOTGUN SEQUENCE"/>
    <property type="match status" value="1"/>
</dbReference>
<sequence length="528" mass="60201">MRYAQSPRRRVLGSLIVFLVIVTLHRLSGPAGLVGFGKHADRVQIACRIWPDWEGSSPAQLVYENIVTEQSPHAFVGDAAFIGKKDRCLLAVSRLNQYQSSLDRNWDKVRWGEVQKRCTAAKLGHSLPEKVEMFDVWQQPPKQAETKFSPKERGQTAVVLRTWSDYNYTDSRRVWLRTLITETSLHSSGDHEVFFLVNVKNNIDLEDRDTYDRALGEFVPEEFRDMALLYNSRKLEKWYPKVAEHGAQDQMYQALQIFSHQFPHFTHIWQLEMDLRLTGHVHTTLESATAFSLAQPRRNIWERNGRFYIPALHGNSYEAFAAAVDLDTGETGIWGPPQTTDFEPKGPKPPPRSHRNWGVDEDPDLISLMPMIDPIGTDWIYETEIHNFADGTATPRRAAFVSMTRSSWRLLQLVSEAQRERGQWLVSEATLETFALLHGLKAVSVPHPITFDNNMTAETVEADINRGPVHSKAGGRAPSFSYTTSGWVTGPWFKASYWFAADDAPNRWHGYLGGECMPPMLLHPVKDE</sequence>
<dbReference type="Pfam" id="PF11885">
    <property type="entry name" value="DUF3405"/>
    <property type="match status" value="1"/>
</dbReference>
<dbReference type="OrthoDB" id="3353407at2759"/>
<keyword evidence="4" id="KW-1185">Reference proteome</keyword>
<evidence type="ECO:0000256" key="1">
    <source>
        <dbReference type="SAM" id="MobiDB-lite"/>
    </source>
</evidence>
<dbReference type="InterPro" id="IPR021822">
    <property type="entry name" value="DUF3405"/>
</dbReference>